<feature type="signal peptide" evidence="3">
    <location>
        <begin position="1"/>
        <end position="19"/>
    </location>
</feature>
<dbReference type="PROSITE" id="PS00623">
    <property type="entry name" value="GMC_OXRED_1"/>
    <property type="match status" value="1"/>
</dbReference>
<dbReference type="InterPro" id="IPR007867">
    <property type="entry name" value="GMC_OxRtase_C"/>
</dbReference>
<feature type="domain" description="Glucose-methanol-choline oxidoreductase N-terminal" evidence="4">
    <location>
        <begin position="115"/>
        <end position="138"/>
    </location>
</feature>
<reference evidence="5 6" key="1">
    <citation type="submission" date="2024-02" db="EMBL/GenBank/DDBJ databases">
        <title>De novo assembly and annotation of 12 fungi associated with fruit tree decline syndrome in Ontario, Canada.</title>
        <authorList>
            <person name="Sulman M."/>
            <person name="Ellouze W."/>
            <person name="Ilyukhin E."/>
        </authorList>
    </citation>
    <scope>NUCLEOTIDE SEQUENCE [LARGE SCALE GENOMIC DNA]</scope>
    <source>
        <strain evidence="5 6">M169</strain>
    </source>
</reference>
<dbReference type="Gene3D" id="3.50.50.60">
    <property type="entry name" value="FAD/NAD(P)-binding domain"/>
    <property type="match status" value="2"/>
</dbReference>
<feature type="chain" id="PRO_5045672757" description="Glucose-methanol-choline oxidoreductase N-terminal domain-containing protein" evidence="3">
    <location>
        <begin position="20"/>
        <end position="397"/>
    </location>
</feature>
<keyword evidence="3" id="KW-0732">Signal</keyword>
<proteinExistence type="inferred from homology"/>
<evidence type="ECO:0000313" key="5">
    <source>
        <dbReference type="EMBL" id="KAK7708666.1"/>
    </source>
</evidence>
<keyword evidence="6" id="KW-1185">Reference proteome</keyword>
<evidence type="ECO:0000256" key="2">
    <source>
        <dbReference type="RuleBase" id="RU003968"/>
    </source>
</evidence>
<organism evidence="5 6">
    <name type="scientific">Diaporthe eres</name>
    <name type="common">Phomopsis oblonga</name>
    <dbReference type="NCBI Taxonomy" id="83184"/>
    <lineage>
        <taxon>Eukaryota</taxon>
        <taxon>Fungi</taxon>
        <taxon>Dikarya</taxon>
        <taxon>Ascomycota</taxon>
        <taxon>Pezizomycotina</taxon>
        <taxon>Sordariomycetes</taxon>
        <taxon>Sordariomycetidae</taxon>
        <taxon>Diaporthales</taxon>
        <taxon>Diaporthaceae</taxon>
        <taxon>Diaporthe</taxon>
        <taxon>Diaporthe eres species complex</taxon>
    </lineage>
</organism>
<dbReference type="Proteomes" id="UP001430848">
    <property type="component" value="Unassembled WGS sequence"/>
</dbReference>
<dbReference type="PANTHER" id="PTHR11552">
    <property type="entry name" value="GLUCOSE-METHANOL-CHOLINE GMC OXIDOREDUCTASE"/>
    <property type="match status" value="1"/>
</dbReference>
<evidence type="ECO:0000259" key="4">
    <source>
        <dbReference type="PROSITE" id="PS00623"/>
    </source>
</evidence>
<dbReference type="SUPFAM" id="SSF54373">
    <property type="entry name" value="FAD-linked reductases, C-terminal domain"/>
    <property type="match status" value="1"/>
</dbReference>
<protein>
    <recommendedName>
        <fullName evidence="4">Glucose-methanol-choline oxidoreductase N-terminal domain-containing protein</fullName>
    </recommendedName>
</protein>
<comment type="caution">
    <text evidence="5">The sequence shown here is derived from an EMBL/GenBank/DDBJ whole genome shotgun (WGS) entry which is preliminary data.</text>
</comment>
<dbReference type="InterPro" id="IPR036188">
    <property type="entry name" value="FAD/NAD-bd_sf"/>
</dbReference>
<evidence type="ECO:0000313" key="6">
    <source>
        <dbReference type="Proteomes" id="UP001430848"/>
    </source>
</evidence>
<dbReference type="InterPro" id="IPR012132">
    <property type="entry name" value="GMC_OxRdtase"/>
</dbReference>
<dbReference type="Pfam" id="PF00732">
    <property type="entry name" value="GMC_oxred_N"/>
    <property type="match status" value="1"/>
</dbReference>
<keyword evidence="2" id="KW-0285">Flavoprotein</keyword>
<dbReference type="Gene3D" id="3.30.560.10">
    <property type="entry name" value="Glucose Oxidase, domain 3"/>
    <property type="match status" value="2"/>
</dbReference>
<keyword evidence="2" id="KW-0274">FAD</keyword>
<sequence>MKRSIVAGLFALAHRAISALPLLVSNTDVLDSYDYVVIGGGTGGMTLASRLSEDGSRTVLLIEAGSLDNGEKEIRIPRFYVASRNGLPEDFKYAWHIKTTPQTELGNRSIPLPQAKLIGGGSGINGMVYDRGRAADYNSWADIGSKGWDFASLLPYFKKAETFTPPPKEQANELKITYDPECHGFEGPVQSSYPAWVYPQHTGPLSSLAFLPVLNFTEDGEAILSGMDVKTATNYLPGNTDPSVAAGYEAQVEHIVKMHKERSTAGQELMYVGGGTGLTSILLHPLSRGSVQLNCTDPFDDPLVDPRYLSHPSDGQILVEIVKYNRKIIATEALQRTGATETFPGTNVTSDEAILESLRPLITTVWHPAGTCAMMPREIGGVVNSELKAADMMTAGA</sequence>
<comment type="similarity">
    <text evidence="1 2">Belongs to the GMC oxidoreductase family.</text>
</comment>
<accession>A0ABR1NNG0</accession>
<dbReference type="EMBL" id="JAKNSF020000182">
    <property type="protein sequence ID" value="KAK7708666.1"/>
    <property type="molecule type" value="Genomic_DNA"/>
</dbReference>
<dbReference type="PANTHER" id="PTHR11552:SF115">
    <property type="entry name" value="DEHYDROGENASE XPTC-RELATED"/>
    <property type="match status" value="1"/>
</dbReference>
<dbReference type="Pfam" id="PF05199">
    <property type="entry name" value="GMC_oxred_C"/>
    <property type="match status" value="1"/>
</dbReference>
<evidence type="ECO:0000256" key="1">
    <source>
        <dbReference type="ARBA" id="ARBA00010790"/>
    </source>
</evidence>
<dbReference type="InterPro" id="IPR000172">
    <property type="entry name" value="GMC_OxRdtase_N"/>
</dbReference>
<dbReference type="SUPFAM" id="SSF51905">
    <property type="entry name" value="FAD/NAD(P)-binding domain"/>
    <property type="match status" value="1"/>
</dbReference>
<gene>
    <name evidence="5" type="ORF">SLS63_013472</name>
</gene>
<name>A0ABR1NNG0_DIAER</name>
<evidence type="ECO:0000256" key="3">
    <source>
        <dbReference type="SAM" id="SignalP"/>
    </source>
</evidence>